<accession>A0AAQ3RAZ0</accession>
<dbReference type="GO" id="GO:0016279">
    <property type="term" value="F:protein-lysine N-methyltransferase activity"/>
    <property type="evidence" value="ECO:0007669"/>
    <property type="project" value="InterPro"/>
</dbReference>
<dbReference type="InterPro" id="IPR046341">
    <property type="entry name" value="SET_dom_sf"/>
</dbReference>
<feature type="domain" description="SET" evidence="2">
    <location>
        <begin position="43"/>
        <end position="249"/>
    </location>
</feature>
<dbReference type="PANTHER" id="PTHR13271:SF137">
    <property type="entry name" value="SET DOMAIN-CONTAINING PROTEIN"/>
    <property type="match status" value="1"/>
</dbReference>
<reference evidence="3 4" key="1">
    <citation type="submission" date="2023-11" db="EMBL/GenBank/DDBJ databases">
        <title>An acidophilic fungus is an integral part of prey digestion in a carnivorous sundew plant.</title>
        <authorList>
            <person name="Tsai I.J."/>
        </authorList>
    </citation>
    <scope>NUCLEOTIDE SEQUENCE [LARGE SCALE GENOMIC DNA]</scope>
    <source>
        <strain evidence="3">169a</strain>
    </source>
</reference>
<feature type="compositionally biased region" description="Polar residues" evidence="1">
    <location>
        <begin position="11"/>
        <end position="22"/>
    </location>
</feature>
<dbReference type="InterPro" id="IPR050600">
    <property type="entry name" value="SETD3_SETD6_MTase"/>
</dbReference>
<sequence>MSRPLAKRQKTTATSKPSPSNDNNEDKHVLFTTWAQERGVRINGVVAAKLPGRGLGLMTTQKIKKDEQILFVPEKAMFKPSQSTLKKNNLSRISAQAQLAISALLAFEPTTSPLRLWQQTWPTVTDFTQCMPLYWRPEFQALVPPPVNLPFDRQRADFEKDWVSVETFCKAEGWSREQFLYYWMIVNSRSFHWKPPKGSAGSMVMCPFIDYMNHGPTDTTCNVFQRSDGYEVLANRDYDPNEEILATYGSHPNDKLLVHYGFVSSAEPGTPPSKDDDIRLDHLILPKLDTNTRDQLQDLGFLGGYALLPATNELCFKTQVAVRAALLTCNEWEYFAGNGEDLTGDKADAVREYLIPLLREYSTDCVKKTEEIGKLRHKVDDLQRGSLDMLQTRWNQISDALEIFIKGPKDVDPVEAYKEKYEANKSRKSI</sequence>
<dbReference type="PROSITE" id="PS50280">
    <property type="entry name" value="SET"/>
    <property type="match status" value="1"/>
</dbReference>
<dbReference type="SUPFAM" id="SSF82199">
    <property type="entry name" value="SET domain"/>
    <property type="match status" value="1"/>
</dbReference>
<feature type="region of interest" description="Disordered" evidence="1">
    <location>
        <begin position="1"/>
        <end position="26"/>
    </location>
</feature>
<evidence type="ECO:0000313" key="4">
    <source>
        <dbReference type="Proteomes" id="UP001303373"/>
    </source>
</evidence>
<keyword evidence="4" id="KW-1185">Reference proteome</keyword>
<dbReference type="Proteomes" id="UP001303373">
    <property type="component" value="Chromosome 6"/>
</dbReference>
<organism evidence="3 4">
    <name type="scientific">Acrodontium crateriforme</name>
    <dbReference type="NCBI Taxonomy" id="150365"/>
    <lineage>
        <taxon>Eukaryota</taxon>
        <taxon>Fungi</taxon>
        <taxon>Dikarya</taxon>
        <taxon>Ascomycota</taxon>
        <taxon>Pezizomycotina</taxon>
        <taxon>Dothideomycetes</taxon>
        <taxon>Dothideomycetidae</taxon>
        <taxon>Mycosphaerellales</taxon>
        <taxon>Teratosphaeriaceae</taxon>
        <taxon>Acrodontium</taxon>
    </lineage>
</organism>
<evidence type="ECO:0000259" key="2">
    <source>
        <dbReference type="PROSITE" id="PS50280"/>
    </source>
</evidence>
<dbReference type="InterPro" id="IPR044429">
    <property type="entry name" value="SETD4_SET"/>
</dbReference>
<evidence type="ECO:0000313" key="3">
    <source>
        <dbReference type="EMBL" id="WPH01815.1"/>
    </source>
</evidence>
<dbReference type="InterPro" id="IPR001214">
    <property type="entry name" value="SET_dom"/>
</dbReference>
<dbReference type="Pfam" id="PF00856">
    <property type="entry name" value="SET"/>
    <property type="match status" value="1"/>
</dbReference>
<dbReference type="EMBL" id="CP138585">
    <property type="protein sequence ID" value="WPH01815.1"/>
    <property type="molecule type" value="Genomic_DNA"/>
</dbReference>
<gene>
    <name evidence="3" type="ORF">R9X50_00466900</name>
</gene>
<proteinExistence type="predicted"/>
<feature type="compositionally biased region" description="Basic residues" evidence="1">
    <location>
        <begin position="1"/>
        <end position="10"/>
    </location>
</feature>
<protein>
    <recommendedName>
        <fullName evidence="2">SET domain-containing protein</fullName>
    </recommendedName>
</protein>
<dbReference type="AlphaFoldDB" id="A0AAQ3RAZ0"/>
<name>A0AAQ3RAZ0_9PEZI</name>
<dbReference type="PANTHER" id="PTHR13271">
    <property type="entry name" value="UNCHARACTERIZED PUTATIVE METHYLTRANSFERASE"/>
    <property type="match status" value="1"/>
</dbReference>
<dbReference type="Gene3D" id="3.90.1410.10">
    <property type="entry name" value="set domain protein methyltransferase, domain 1"/>
    <property type="match status" value="1"/>
</dbReference>
<dbReference type="CDD" id="cd19177">
    <property type="entry name" value="SET_SETD4"/>
    <property type="match status" value="1"/>
</dbReference>
<evidence type="ECO:0000256" key="1">
    <source>
        <dbReference type="SAM" id="MobiDB-lite"/>
    </source>
</evidence>